<reference evidence="3" key="1">
    <citation type="journal article" date="2019" name="Int. J. Syst. Evol. Microbiol.">
        <title>The Global Catalogue of Microorganisms (GCM) 10K type strain sequencing project: providing services to taxonomists for standard genome sequencing and annotation.</title>
        <authorList>
            <consortium name="The Broad Institute Genomics Platform"/>
            <consortium name="The Broad Institute Genome Sequencing Center for Infectious Disease"/>
            <person name="Wu L."/>
            <person name="Ma J."/>
        </authorList>
    </citation>
    <scope>NUCLEOTIDE SEQUENCE [LARGE SCALE GENOMIC DNA]</scope>
    <source>
        <strain evidence="3">JCM 18304</strain>
    </source>
</reference>
<organism evidence="2 3">
    <name type="scientific">Rugosimonospora acidiphila</name>
    <dbReference type="NCBI Taxonomy" id="556531"/>
    <lineage>
        <taxon>Bacteria</taxon>
        <taxon>Bacillati</taxon>
        <taxon>Actinomycetota</taxon>
        <taxon>Actinomycetes</taxon>
        <taxon>Micromonosporales</taxon>
        <taxon>Micromonosporaceae</taxon>
        <taxon>Rugosimonospora</taxon>
    </lineage>
</organism>
<dbReference type="Proteomes" id="UP001501570">
    <property type="component" value="Unassembled WGS sequence"/>
</dbReference>
<feature type="region of interest" description="Disordered" evidence="1">
    <location>
        <begin position="405"/>
        <end position="434"/>
    </location>
</feature>
<dbReference type="SUPFAM" id="SSF53756">
    <property type="entry name" value="UDP-Glycosyltransferase/glycogen phosphorylase"/>
    <property type="match status" value="1"/>
</dbReference>
<dbReference type="EMBL" id="BAABJQ010000048">
    <property type="protein sequence ID" value="GAA5201185.1"/>
    <property type="molecule type" value="Genomic_DNA"/>
</dbReference>
<dbReference type="PANTHER" id="PTHR12526">
    <property type="entry name" value="GLYCOSYLTRANSFERASE"/>
    <property type="match status" value="1"/>
</dbReference>
<evidence type="ECO:0000256" key="1">
    <source>
        <dbReference type="SAM" id="MobiDB-lite"/>
    </source>
</evidence>
<sequence length="434" mass="44666">MAAPGAFPVDVPAALGWSVMRVLVFGTYDAAMHPRVATIAEGLRGSGAEVIECNVPLGLSTADRVAMLTQPWRVAALLVRIIRCWAALARSARRVPRPDAVLVGYLGHFDVHLARLLFRRVPVLLDHLVGASDTARDRRAGGGVRGTLLGLIDSAALRAADVIIVDTDEHLAVLPDRHRGRAVVVPVGAPAAWFAAAASAAADPVAADPAAAEQASPGPAEAGPAPLRVVFYGLYTPLQGTPVIGAALAALTGAGARVTMIGAGQDAAETRLAARTNPDVRWLDWVAADELPALVAGHDVCLGIFGAGPKALRVVPNKVFQGAAAGCAIVTSDTPPQRRALGDAAVLVPPADPDSLARALLRLAGDRAELDRLRRLAGRLAADSFAPERIVVPLLRHLKPMLDERPGGPATGAPAGTVVAAVGPHGGTDGGQSR</sequence>
<accession>A0ABP9SS21</accession>
<feature type="compositionally biased region" description="Gly residues" evidence="1">
    <location>
        <begin position="424"/>
        <end position="434"/>
    </location>
</feature>
<dbReference type="Gene3D" id="3.40.50.2000">
    <property type="entry name" value="Glycogen Phosphorylase B"/>
    <property type="match status" value="1"/>
</dbReference>
<evidence type="ECO:0000313" key="3">
    <source>
        <dbReference type="Proteomes" id="UP001501570"/>
    </source>
</evidence>
<evidence type="ECO:0000313" key="2">
    <source>
        <dbReference type="EMBL" id="GAA5201185.1"/>
    </source>
</evidence>
<proteinExistence type="predicted"/>
<gene>
    <name evidence="2" type="ORF">GCM10023322_80690</name>
</gene>
<comment type="caution">
    <text evidence="2">The sequence shown here is derived from an EMBL/GenBank/DDBJ whole genome shotgun (WGS) entry which is preliminary data.</text>
</comment>
<keyword evidence="3" id="KW-1185">Reference proteome</keyword>
<dbReference type="Pfam" id="PF13692">
    <property type="entry name" value="Glyco_trans_1_4"/>
    <property type="match status" value="1"/>
</dbReference>
<name>A0ABP9SS21_9ACTN</name>
<dbReference type="PANTHER" id="PTHR12526:SF636">
    <property type="entry name" value="BLL3647 PROTEIN"/>
    <property type="match status" value="1"/>
</dbReference>
<feature type="compositionally biased region" description="Low complexity" evidence="1">
    <location>
        <begin position="407"/>
        <end position="423"/>
    </location>
</feature>
<protein>
    <submittedName>
        <fullName evidence="2">Uncharacterized protein</fullName>
    </submittedName>
</protein>